<evidence type="ECO:0000313" key="1">
    <source>
        <dbReference type="EMBL" id="KAK3107285.1"/>
    </source>
</evidence>
<keyword evidence="2" id="KW-1185">Reference proteome</keyword>
<dbReference type="PANTHER" id="PTHR36981">
    <property type="entry name" value="ZGC:195170"/>
    <property type="match status" value="1"/>
</dbReference>
<evidence type="ECO:0000313" key="2">
    <source>
        <dbReference type="Proteomes" id="UP001186944"/>
    </source>
</evidence>
<reference evidence="1" key="1">
    <citation type="submission" date="2019-08" db="EMBL/GenBank/DDBJ databases">
        <title>The improved chromosome-level genome for the pearl oyster Pinctada fucata martensii using PacBio sequencing and Hi-C.</title>
        <authorList>
            <person name="Zheng Z."/>
        </authorList>
    </citation>
    <scope>NUCLEOTIDE SEQUENCE</scope>
    <source>
        <strain evidence="1">ZZ-2019</strain>
        <tissue evidence="1">Adductor muscle</tissue>
    </source>
</reference>
<organism evidence="1 2">
    <name type="scientific">Pinctada imbricata</name>
    <name type="common">Atlantic pearl-oyster</name>
    <name type="synonym">Pinctada martensii</name>
    <dbReference type="NCBI Taxonomy" id="66713"/>
    <lineage>
        <taxon>Eukaryota</taxon>
        <taxon>Metazoa</taxon>
        <taxon>Spiralia</taxon>
        <taxon>Lophotrochozoa</taxon>
        <taxon>Mollusca</taxon>
        <taxon>Bivalvia</taxon>
        <taxon>Autobranchia</taxon>
        <taxon>Pteriomorphia</taxon>
        <taxon>Pterioida</taxon>
        <taxon>Pterioidea</taxon>
        <taxon>Pteriidae</taxon>
        <taxon>Pinctada</taxon>
    </lineage>
</organism>
<accession>A0AA88YKE1</accession>
<dbReference type="EMBL" id="VSWD01000002">
    <property type="protein sequence ID" value="KAK3107285.1"/>
    <property type="molecule type" value="Genomic_DNA"/>
</dbReference>
<gene>
    <name evidence="1" type="ORF">FSP39_011135</name>
</gene>
<comment type="caution">
    <text evidence="1">The sequence shown here is derived from an EMBL/GenBank/DDBJ whole genome shotgun (WGS) entry which is preliminary data.</text>
</comment>
<protein>
    <submittedName>
        <fullName evidence="1">Uncharacterized protein</fullName>
    </submittedName>
</protein>
<dbReference type="PANTHER" id="PTHR36981:SF1">
    <property type="entry name" value="P2X PURINORECEPTOR 7 INTRACELLULAR DOMAIN-CONTAINING PROTEIN"/>
    <property type="match status" value="1"/>
</dbReference>
<feature type="non-terminal residue" evidence="1">
    <location>
        <position position="1"/>
    </location>
</feature>
<sequence>CKCGFCVVMSTSRECICCHEIQKVTEVRQEFPEKRCIIEHPGFGSICLDPFVLRVAYYGYRHHYGEKPEGSHE</sequence>
<dbReference type="Proteomes" id="UP001186944">
    <property type="component" value="Unassembled WGS sequence"/>
</dbReference>
<name>A0AA88YKE1_PINIB</name>
<proteinExistence type="predicted"/>
<dbReference type="AlphaFoldDB" id="A0AA88YKE1"/>